<gene>
    <name evidence="1" type="ORF">OJF2_47150</name>
</gene>
<reference evidence="1 2" key="1">
    <citation type="submission" date="2019-08" db="EMBL/GenBank/DDBJ databases">
        <title>Deep-cultivation of Planctomycetes and their phenomic and genomic characterization uncovers novel biology.</title>
        <authorList>
            <person name="Wiegand S."/>
            <person name="Jogler M."/>
            <person name="Boedeker C."/>
            <person name="Pinto D."/>
            <person name="Vollmers J."/>
            <person name="Rivas-Marin E."/>
            <person name="Kohn T."/>
            <person name="Peeters S.H."/>
            <person name="Heuer A."/>
            <person name="Rast P."/>
            <person name="Oberbeckmann S."/>
            <person name="Bunk B."/>
            <person name="Jeske O."/>
            <person name="Meyerdierks A."/>
            <person name="Storesund J.E."/>
            <person name="Kallscheuer N."/>
            <person name="Luecker S."/>
            <person name="Lage O.M."/>
            <person name="Pohl T."/>
            <person name="Merkel B.J."/>
            <person name="Hornburger P."/>
            <person name="Mueller R.-W."/>
            <person name="Bruemmer F."/>
            <person name="Labrenz M."/>
            <person name="Spormann A.M."/>
            <person name="Op den Camp H."/>
            <person name="Overmann J."/>
            <person name="Amann R."/>
            <person name="Jetten M.S.M."/>
            <person name="Mascher T."/>
            <person name="Medema M.H."/>
            <person name="Devos D.P."/>
            <person name="Kaster A.-K."/>
            <person name="Ovreas L."/>
            <person name="Rohde M."/>
            <person name="Galperin M.Y."/>
            <person name="Jogler C."/>
        </authorList>
    </citation>
    <scope>NUCLEOTIDE SEQUENCE [LARGE SCALE GENOMIC DNA]</scope>
    <source>
        <strain evidence="1 2">OJF2</strain>
    </source>
</reference>
<sequence length="499" mass="53436">MRVALVGWDMDAQVAGELARLGAEVVGFTRWFPDMPVHEVRDGWTLVRCPHRIGGMDRDEAGAFAIAVVREASTSGTGFASDVVHALDRRSRAAAAELASRIPGAALLASLGIAEEGLEDESGFGRRMQPRGWICDHPWVADRLRDRVPPGVAVRLALRGEVDGEAEAGRPATEEGAAGGAGPRIFVSISRRPGVSPRLAALAFDELRRSMPGLSVAVFGVGPRAELVRRALDRIGVLAGESSGSATGSAAAWGRALHAADVVGVDARRPSEDGAARLAWLAGRPVVRLSGLDRQALVRALHRAIREPGRFAEDVEAGRALALRDLEPSAVAARWLGAYLDAVAGGPAAPRVPGRAVGRGPRLAFPELRSRLALTPISPREVLASWSLRREDWEVALEWAGPEAVRSRPALRLFDVTDLSFDGRNAHSSWDVELGYGEGHRAIPVPRDGRSLAACLGLKTRSGHFHPLVHSRLCHLPREGLAPALPTRRMKVVPRRDPP</sequence>
<dbReference type="OrthoDB" id="253320at2"/>
<proteinExistence type="predicted"/>
<evidence type="ECO:0000313" key="1">
    <source>
        <dbReference type="EMBL" id="QEH36155.1"/>
    </source>
</evidence>
<dbReference type="Pfam" id="PF16258">
    <property type="entry name" value="DUF4912"/>
    <property type="match status" value="1"/>
</dbReference>
<organism evidence="1 2">
    <name type="scientific">Aquisphaera giovannonii</name>
    <dbReference type="NCBI Taxonomy" id="406548"/>
    <lineage>
        <taxon>Bacteria</taxon>
        <taxon>Pseudomonadati</taxon>
        <taxon>Planctomycetota</taxon>
        <taxon>Planctomycetia</taxon>
        <taxon>Isosphaerales</taxon>
        <taxon>Isosphaeraceae</taxon>
        <taxon>Aquisphaera</taxon>
    </lineage>
</organism>
<dbReference type="KEGG" id="agv:OJF2_47150"/>
<name>A0A5B9W7U1_9BACT</name>
<dbReference type="AlphaFoldDB" id="A0A5B9W7U1"/>
<dbReference type="RefSeq" id="WP_148595870.1">
    <property type="nucleotide sequence ID" value="NZ_CP042997.1"/>
</dbReference>
<dbReference type="InterPro" id="IPR032585">
    <property type="entry name" value="DUF4912"/>
</dbReference>
<dbReference type="EMBL" id="CP042997">
    <property type="protein sequence ID" value="QEH36155.1"/>
    <property type="molecule type" value="Genomic_DNA"/>
</dbReference>
<evidence type="ECO:0000313" key="2">
    <source>
        <dbReference type="Proteomes" id="UP000324233"/>
    </source>
</evidence>
<dbReference type="Proteomes" id="UP000324233">
    <property type="component" value="Chromosome"/>
</dbReference>
<dbReference type="SUPFAM" id="SSF53756">
    <property type="entry name" value="UDP-Glycosyltransferase/glycogen phosphorylase"/>
    <property type="match status" value="1"/>
</dbReference>
<keyword evidence="2" id="KW-1185">Reference proteome</keyword>
<protein>
    <submittedName>
        <fullName evidence="1">Uncharacterized protein</fullName>
    </submittedName>
</protein>
<accession>A0A5B9W7U1</accession>